<organism evidence="4">
    <name type="scientific">Opuntia streptacantha</name>
    <name type="common">Prickly pear cactus</name>
    <name type="synonym">Opuntia cardona</name>
    <dbReference type="NCBI Taxonomy" id="393608"/>
    <lineage>
        <taxon>Eukaryota</taxon>
        <taxon>Viridiplantae</taxon>
        <taxon>Streptophyta</taxon>
        <taxon>Embryophyta</taxon>
        <taxon>Tracheophyta</taxon>
        <taxon>Spermatophyta</taxon>
        <taxon>Magnoliopsida</taxon>
        <taxon>eudicotyledons</taxon>
        <taxon>Gunneridae</taxon>
        <taxon>Pentapetalae</taxon>
        <taxon>Caryophyllales</taxon>
        <taxon>Cactineae</taxon>
        <taxon>Cactaceae</taxon>
        <taxon>Opuntioideae</taxon>
        <taxon>Opuntia</taxon>
    </lineage>
</organism>
<sequence length="222" mass="24846">MASKLPVRTIGPAIPSVYLDKRLPDDRDYGLSLFKPETNICIPWLDAKEEGSVVYASMGSLASFGNEQMEEMAVALEKCDNYFLWVVRASEEDKLPSNFKERTSEKGIVVNWCPQLEVLAHRAVGCFVTHCGWNSTLEAISLGVPMVAFPWWSDQPTTAKCIADFWKVGVRVKVIEKGIATAKEMEYCIRQVMEGERGKEIKTSASTLKQLVKEAMEEGGTW</sequence>
<accession>A0A7C8YC61</accession>
<dbReference type="PROSITE" id="PS00375">
    <property type="entry name" value="UDPGT"/>
    <property type="match status" value="1"/>
</dbReference>
<dbReference type="AlphaFoldDB" id="A0A7C8YC61"/>
<comment type="similarity">
    <text evidence="1 3">Belongs to the UDP-glycosyltransferase family.</text>
</comment>
<dbReference type="FunFam" id="3.40.50.2000:FF:000019">
    <property type="entry name" value="Glycosyltransferase"/>
    <property type="match status" value="1"/>
</dbReference>
<name>A0A7C8YC61_OPUST</name>
<reference evidence="4" key="2">
    <citation type="submission" date="2020-07" db="EMBL/GenBank/DDBJ databases">
        <authorList>
            <person name="Vera ALvarez R."/>
            <person name="Arias-Moreno D.M."/>
            <person name="Jimenez-Jacinto V."/>
            <person name="Jimenez-Bremont J.F."/>
            <person name="Swaminathan K."/>
            <person name="Moose S.P."/>
            <person name="Guerrero-Gonzalez M.L."/>
            <person name="Marino-Ramirez L."/>
            <person name="Landsman D."/>
            <person name="Rodriguez-Kessler M."/>
            <person name="Delgado-Sanchez P."/>
        </authorList>
    </citation>
    <scope>NUCLEOTIDE SEQUENCE</scope>
    <source>
        <tissue evidence="4">Cladode</tissue>
    </source>
</reference>
<evidence type="ECO:0000313" key="4">
    <source>
        <dbReference type="EMBL" id="MBA4614552.1"/>
    </source>
</evidence>
<evidence type="ECO:0000256" key="3">
    <source>
        <dbReference type="RuleBase" id="RU003718"/>
    </source>
</evidence>
<dbReference type="EMBL" id="GISG01002810">
    <property type="protein sequence ID" value="MBA4614552.1"/>
    <property type="molecule type" value="Transcribed_RNA"/>
</dbReference>
<dbReference type="GO" id="GO:0080044">
    <property type="term" value="F:quercetin 7-O-glucosyltransferase activity"/>
    <property type="evidence" value="ECO:0007669"/>
    <property type="project" value="TreeGrafter"/>
</dbReference>
<protein>
    <submittedName>
        <fullName evidence="4">Uncharacterized protein</fullName>
    </submittedName>
</protein>
<keyword evidence="3" id="KW-0328">Glycosyltransferase</keyword>
<dbReference type="InterPro" id="IPR002213">
    <property type="entry name" value="UDP_glucos_trans"/>
</dbReference>
<dbReference type="PANTHER" id="PTHR11926:SF1560">
    <property type="entry name" value="UDP-GLYCOSYLTRANSFERASE 74E1-RELATED"/>
    <property type="match status" value="1"/>
</dbReference>
<dbReference type="InterPro" id="IPR035595">
    <property type="entry name" value="UDP_glycos_trans_CS"/>
</dbReference>
<dbReference type="PANTHER" id="PTHR11926">
    <property type="entry name" value="GLUCOSYL/GLUCURONOSYL TRANSFERASES"/>
    <property type="match status" value="1"/>
</dbReference>
<dbReference type="Gene3D" id="3.40.50.2000">
    <property type="entry name" value="Glycogen Phosphorylase B"/>
    <property type="match status" value="1"/>
</dbReference>
<dbReference type="SUPFAM" id="SSF53756">
    <property type="entry name" value="UDP-Glycosyltransferase/glycogen phosphorylase"/>
    <property type="match status" value="1"/>
</dbReference>
<dbReference type="CDD" id="cd03784">
    <property type="entry name" value="GT1_Gtf-like"/>
    <property type="match status" value="1"/>
</dbReference>
<dbReference type="Pfam" id="PF00201">
    <property type="entry name" value="UDPGT"/>
    <property type="match status" value="1"/>
</dbReference>
<evidence type="ECO:0000256" key="1">
    <source>
        <dbReference type="ARBA" id="ARBA00009995"/>
    </source>
</evidence>
<proteinExistence type="inferred from homology"/>
<evidence type="ECO:0000256" key="2">
    <source>
        <dbReference type="ARBA" id="ARBA00022679"/>
    </source>
</evidence>
<keyword evidence="2 3" id="KW-0808">Transferase</keyword>
<dbReference type="GO" id="GO:0080043">
    <property type="term" value="F:quercetin 3-O-glucosyltransferase activity"/>
    <property type="evidence" value="ECO:0007669"/>
    <property type="project" value="TreeGrafter"/>
</dbReference>
<reference evidence="4" key="1">
    <citation type="journal article" date="2013" name="J. Plant Res.">
        <title>Effect of fungi and light on seed germination of three Opuntia species from semiarid lands of central Mexico.</title>
        <authorList>
            <person name="Delgado-Sanchez P."/>
            <person name="Jimenez-Bremont J.F."/>
            <person name="Guerrero-Gonzalez Mde L."/>
            <person name="Flores J."/>
        </authorList>
    </citation>
    <scope>NUCLEOTIDE SEQUENCE</scope>
    <source>
        <tissue evidence="4">Cladode</tissue>
    </source>
</reference>